<evidence type="ECO:0000313" key="2">
    <source>
        <dbReference type="Proteomes" id="UP000218620"/>
    </source>
</evidence>
<organism evidence="1 2">
    <name type="scientific">Brevibacterium aurantiacum</name>
    <dbReference type="NCBI Taxonomy" id="273384"/>
    <lineage>
        <taxon>Bacteria</taxon>
        <taxon>Bacillati</taxon>
        <taxon>Actinomycetota</taxon>
        <taxon>Actinomycetes</taxon>
        <taxon>Micrococcales</taxon>
        <taxon>Brevibacteriaceae</taxon>
        <taxon>Brevibacterium</taxon>
    </lineage>
</organism>
<accession>A0A2A3YSP2</accession>
<dbReference type="EMBL" id="NRGQ01000019">
    <property type="protein sequence ID" value="PCC42317.1"/>
    <property type="molecule type" value="Genomic_DNA"/>
</dbReference>
<protein>
    <submittedName>
        <fullName evidence="1">Uncharacterized protein</fullName>
    </submittedName>
</protein>
<gene>
    <name evidence="1" type="ORF">CIK65_12900</name>
</gene>
<dbReference type="RefSeq" id="WP_096178760.1">
    <property type="nucleotide sequence ID" value="NZ_NRGQ01000019.1"/>
</dbReference>
<name>A0A2A3YSP2_BREAU</name>
<comment type="caution">
    <text evidence="1">The sequence shown here is derived from an EMBL/GenBank/DDBJ whole genome shotgun (WGS) entry which is preliminary data.</text>
</comment>
<proteinExistence type="predicted"/>
<evidence type="ECO:0000313" key="1">
    <source>
        <dbReference type="EMBL" id="PCC42317.1"/>
    </source>
</evidence>
<sequence>MAGTIDIRNKAADEILEAIRERIRSVSVTEGDLKLLAEAYSLVANAPGRSTQGSGHVHVS</sequence>
<dbReference type="AlphaFoldDB" id="A0A2A3YSP2"/>
<reference evidence="1 2" key="1">
    <citation type="journal article" date="2017" name="Elife">
        <title>Extensive horizontal gene transfer in cheese-associated bacteria.</title>
        <authorList>
            <person name="Bonham K.S."/>
            <person name="Wolfe B.E."/>
            <person name="Dutton R.J."/>
        </authorList>
    </citation>
    <scope>NUCLEOTIDE SEQUENCE [LARGE SCALE GENOMIC DNA]</scope>
    <source>
        <strain evidence="1 2">962_8</strain>
    </source>
</reference>
<dbReference type="Proteomes" id="UP000218620">
    <property type="component" value="Unassembled WGS sequence"/>
</dbReference>